<name>A0A8J5T4L8_HOMAM</name>
<dbReference type="Pfam" id="PF25805">
    <property type="entry name" value="IQUB"/>
    <property type="match status" value="1"/>
</dbReference>
<dbReference type="GO" id="GO:0030317">
    <property type="term" value="P:flagellated sperm motility"/>
    <property type="evidence" value="ECO:0007669"/>
    <property type="project" value="TreeGrafter"/>
</dbReference>
<sequence length="589" mass="64527">MTPYQEGTSHSSDSSGNSEDGVAPLHDDLRSPGSSPRARSSSNSRYYMTREAQVGMPEDGEGVVMTDLEDEEGAASPPGGVDDHSGEDDDHHEGYLWSREAAVSYDREGGRGVVDGISTHSVDDDDDPESWWTESGPVATVKLVLETGVGVITRAWPLHQPAHALKAQLSLTTQVPAHFLQLVVRGRVLSDESTLRSVGVEANETVQVGVSSKRPHSHPLTLLAPTTPTLPTPDVITVIVAEGGGVEREVVVEVEWGGGHKPWLGGYKHILSGLYYHNASTQTLPPARATPGQVSRGTQTVWGYGRGCQTSRTTHTQTTCFHPLLDTPTPVLITPRPYSPTHHYDITKVIAVQQAVRGWLARRYLRHLRQQTWQQPVPMTELYSRLESWRRKQVDQVNATLTGKQRRRALVALLDKETELLRSLEVHRAVRSGRRRNAAIARFLQEVSRAQVWEVGGVIGGGVEVETPDTQPIRTLAALATAFQQDATAEVRAQQLNTLSNTVEQYHPSRGDGPASLRTAAELRNLARRGLDLLSRGTSDNRLRGLRKRLHSLIITYLHQVQGCVSSVVAPRSIRAAGAKPVLLSTRMT</sequence>
<dbReference type="GO" id="GO:0001669">
    <property type="term" value="C:acrosomal vesicle"/>
    <property type="evidence" value="ECO:0007669"/>
    <property type="project" value="TreeGrafter"/>
</dbReference>
<reference evidence="3" key="1">
    <citation type="journal article" date="2021" name="Sci. Adv.">
        <title>The American lobster genome reveals insights on longevity, neural, and immune adaptations.</title>
        <authorList>
            <person name="Polinski J.M."/>
            <person name="Zimin A.V."/>
            <person name="Clark K.F."/>
            <person name="Kohn A.B."/>
            <person name="Sadowski N."/>
            <person name="Timp W."/>
            <person name="Ptitsyn A."/>
            <person name="Khanna P."/>
            <person name="Romanova D.Y."/>
            <person name="Williams P."/>
            <person name="Greenwood S.J."/>
            <person name="Moroz L.L."/>
            <person name="Walt D.R."/>
            <person name="Bodnar A.G."/>
        </authorList>
    </citation>
    <scope>NUCLEOTIDE SEQUENCE</scope>
    <source>
        <strain evidence="3">GMGI-L3</strain>
    </source>
</reference>
<dbReference type="InterPro" id="IPR057887">
    <property type="entry name" value="IQUB_helical"/>
</dbReference>
<proteinExistence type="predicted"/>
<evidence type="ECO:0000313" key="4">
    <source>
        <dbReference type="Proteomes" id="UP000747542"/>
    </source>
</evidence>
<feature type="compositionally biased region" description="Basic and acidic residues" evidence="1">
    <location>
        <begin position="81"/>
        <end position="92"/>
    </location>
</feature>
<dbReference type="PANTHER" id="PTHR21074:SF0">
    <property type="entry name" value="IQ AND UBIQUITIN-LIKE DOMAIN-CONTAINING PROTEIN"/>
    <property type="match status" value="1"/>
</dbReference>
<keyword evidence="4" id="KW-1185">Reference proteome</keyword>
<dbReference type="AlphaFoldDB" id="A0A8J5T4L8"/>
<feature type="compositionally biased region" description="Low complexity" evidence="1">
    <location>
        <begin position="31"/>
        <end position="45"/>
    </location>
</feature>
<protein>
    <submittedName>
        <fullName evidence="3">IQ and ubiquitin-like domain-containing protein-like</fullName>
    </submittedName>
</protein>
<dbReference type="Proteomes" id="UP000747542">
    <property type="component" value="Unassembled WGS sequence"/>
</dbReference>
<dbReference type="PROSITE" id="PS50053">
    <property type="entry name" value="UBIQUITIN_2"/>
    <property type="match status" value="1"/>
</dbReference>
<evidence type="ECO:0000313" key="3">
    <source>
        <dbReference type="EMBL" id="KAG7172919.1"/>
    </source>
</evidence>
<dbReference type="SUPFAM" id="SSF54236">
    <property type="entry name" value="Ubiquitin-like"/>
    <property type="match status" value="1"/>
</dbReference>
<accession>A0A8J5T4L8</accession>
<evidence type="ECO:0000259" key="2">
    <source>
        <dbReference type="PROSITE" id="PS50053"/>
    </source>
</evidence>
<dbReference type="GO" id="GO:0060271">
    <property type="term" value="P:cilium assembly"/>
    <property type="evidence" value="ECO:0007669"/>
    <property type="project" value="TreeGrafter"/>
</dbReference>
<gene>
    <name evidence="3" type="primary">Iqub-L</name>
    <name evidence="3" type="ORF">Hamer_G017899</name>
</gene>
<dbReference type="PROSITE" id="PS50096">
    <property type="entry name" value="IQ"/>
    <property type="match status" value="1"/>
</dbReference>
<dbReference type="GO" id="GO:0031514">
    <property type="term" value="C:motile cilium"/>
    <property type="evidence" value="ECO:0007669"/>
    <property type="project" value="TreeGrafter"/>
</dbReference>
<dbReference type="Pfam" id="PF00240">
    <property type="entry name" value="ubiquitin"/>
    <property type="match status" value="1"/>
</dbReference>
<dbReference type="EMBL" id="JAHLQT010010216">
    <property type="protein sequence ID" value="KAG7172919.1"/>
    <property type="molecule type" value="Genomic_DNA"/>
</dbReference>
<dbReference type="Gene3D" id="3.10.20.90">
    <property type="entry name" value="Phosphatidylinositol 3-kinase Catalytic Subunit, Chain A, domain 1"/>
    <property type="match status" value="1"/>
</dbReference>
<dbReference type="PANTHER" id="PTHR21074">
    <property type="entry name" value="IQ AND UBIQUITIN-LIKE DOMAIN-CONTAINING PROTEIN"/>
    <property type="match status" value="1"/>
</dbReference>
<feature type="region of interest" description="Disordered" evidence="1">
    <location>
        <begin position="108"/>
        <end position="130"/>
    </location>
</feature>
<comment type="caution">
    <text evidence="3">The sequence shown here is derived from an EMBL/GenBank/DDBJ whole genome shotgun (WGS) entry which is preliminary data.</text>
</comment>
<feature type="compositionally biased region" description="Low complexity" evidence="1">
    <location>
        <begin position="9"/>
        <end position="18"/>
    </location>
</feature>
<feature type="region of interest" description="Disordered" evidence="1">
    <location>
        <begin position="1"/>
        <end position="92"/>
    </location>
</feature>
<dbReference type="InterPro" id="IPR029071">
    <property type="entry name" value="Ubiquitin-like_domsf"/>
</dbReference>
<dbReference type="InterPro" id="IPR000626">
    <property type="entry name" value="Ubiquitin-like_dom"/>
</dbReference>
<feature type="domain" description="Ubiquitin-like" evidence="2">
    <location>
        <begin position="165"/>
        <end position="215"/>
    </location>
</feature>
<evidence type="ECO:0000256" key="1">
    <source>
        <dbReference type="SAM" id="MobiDB-lite"/>
    </source>
</evidence>
<dbReference type="InterPro" id="IPR037695">
    <property type="entry name" value="IQUB"/>
</dbReference>
<organism evidence="3 4">
    <name type="scientific">Homarus americanus</name>
    <name type="common">American lobster</name>
    <dbReference type="NCBI Taxonomy" id="6706"/>
    <lineage>
        <taxon>Eukaryota</taxon>
        <taxon>Metazoa</taxon>
        <taxon>Ecdysozoa</taxon>
        <taxon>Arthropoda</taxon>
        <taxon>Crustacea</taxon>
        <taxon>Multicrustacea</taxon>
        <taxon>Malacostraca</taxon>
        <taxon>Eumalacostraca</taxon>
        <taxon>Eucarida</taxon>
        <taxon>Decapoda</taxon>
        <taxon>Pleocyemata</taxon>
        <taxon>Astacidea</taxon>
        <taxon>Nephropoidea</taxon>
        <taxon>Nephropidae</taxon>
        <taxon>Homarus</taxon>
    </lineage>
</organism>